<keyword evidence="3" id="KW-1185">Reference proteome</keyword>
<proteinExistence type="predicted"/>
<dbReference type="Pfam" id="PF18480">
    <property type="entry name" value="DUF5615"/>
    <property type="match status" value="1"/>
</dbReference>
<dbReference type="OrthoDB" id="27473at2"/>
<reference evidence="3" key="1">
    <citation type="submission" date="2016-10" db="EMBL/GenBank/DDBJ databases">
        <authorList>
            <person name="Varghese N."/>
            <person name="Submissions S."/>
        </authorList>
    </citation>
    <scope>NUCLEOTIDE SEQUENCE [LARGE SCALE GENOMIC DNA]</scope>
    <source>
        <strain evidence="3">CGMCC 1.10683</strain>
    </source>
</reference>
<protein>
    <submittedName>
        <fullName evidence="2">Predicted nuclease, contains PIN domain, potential toxin-antitoxin system component</fullName>
    </submittedName>
</protein>
<dbReference type="RefSeq" id="WP_092309830.1">
    <property type="nucleotide sequence ID" value="NZ_FOZV01000004.1"/>
</dbReference>
<dbReference type="EMBL" id="FOZV01000004">
    <property type="protein sequence ID" value="SFS69697.1"/>
    <property type="molecule type" value="Genomic_DNA"/>
</dbReference>
<dbReference type="AlphaFoldDB" id="A0A1I6RYD2"/>
<dbReference type="STRING" id="871741.SAMN05192570_2007"/>
<gene>
    <name evidence="2" type="ORF">SAMN05192570_2007</name>
</gene>
<evidence type="ECO:0000259" key="1">
    <source>
        <dbReference type="Pfam" id="PF18480"/>
    </source>
</evidence>
<accession>A0A1I6RYD2</accession>
<sequence length="116" mass="13282">MRFLVDAQLPPGLAAWLRSRGHEASHVMDDVGLHATDSDIWEFARRDGRIIISKDKDFAIRATSRSDGPQIVWVRLGNTTSRTLIAWLERHWSEIERHLGAQVRVVEAGRPRFEGR</sequence>
<evidence type="ECO:0000313" key="3">
    <source>
        <dbReference type="Proteomes" id="UP000198788"/>
    </source>
</evidence>
<name>A0A1I6RYD2_9CAUL</name>
<dbReference type="InterPro" id="IPR041049">
    <property type="entry name" value="DUF5615"/>
</dbReference>
<organism evidence="2 3">
    <name type="scientific">Brevundimonas viscosa</name>
    <dbReference type="NCBI Taxonomy" id="871741"/>
    <lineage>
        <taxon>Bacteria</taxon>
        <taxon>Pseudomonadati</taxon>
        <taxon>Pseudomonadota</taxon>
        <taxon>Alphaproteobacteria</taxon>
        <taxon>Caulobacterales</taxon>
        <taxon>Caulobacteraceae</taxon>
        <taxon>Brevundimonas</taxon>
    </lineage>
</organism>
<feature type="domain" description="DUF5615" evidence="1">
    <location>
        <begin position="1"/>
        <end position="105"/>
    </location>
</feature>
<dbReference type="Proteomes" id="UP000198788">
    <property type="component" value="Unassembled WGS sequence"/>
</dbReference>
<evidence type="ECO:0000313" key="2">
    <source>
        <dbReference type="EMBL" id="SFS69697.1"/>
    </source>
</evidence>